<keyword evidence="3" id="KW-0238">DNA-binding</keyword>
<dbReference type="PANTHER" id="PTHR30346">
    <property type="entry name" value="TRANSCRIPTIONAL DUAL REGULATOR HCAR-RELATED"/>
    <property type="match status" value="1"/>
</dbReference>
<dbReference type="InterPro" id="IPR036388">
    <property type="entry name" value="WH-like_DNA-bd_sf"/>
</dbReference>
<evidence type="ECO:0000256" key="2">
    <source>
        <dbReference type="ARBA" id="ARBA00023015"/>
    </source>
</evidence>
<keyword evidence="2" id="KW-0805">Transcription regulation</keyword>
<gene>
    <name evidence="6" type="ORF">ACFQ5M_04090</name>
</gene>
<comment type="similarity">
    <text evidence="1">Belongs to the LysR transcriptional regulatory family.</text>
</comment>
<dbReference type="RefSeq" id="WP_164506989.1">
    <property type="nucleotide sequence ID" value="NZ_JBHTOP010000006.1"/>
</dbReference>
<keyword evidence="4" id="KW-0804">Transcription</keyword>
<evidence type="ECO:0000256" key="1">
    <source>
        <dbReference type="ARBA" id="ARBA00009437"/>
    </source>
</evidence>
<sequence length="298" mass="33774">MLSQTYLTFLQVVQSGSFAKAAQKLFISPVSVMKQMNNLEDSLELKLFIRTNRGVKLTKAGDFLYQKTYKIKATANDAINEAKAVGEQEKVVINLGASFMRPADPLIAIWRQASDELKNYNLRIVSFNDQDVTMKSPSTDIGTKIDCIVGPCDADQWLEHYSIYVLGYECFKVAVPLGNRLAQKDLISLDDLDGKTLVMPPLEASVVRKMCQDLSTSHPAINIINTERYYSPNTFNDYADTLVLTRESFENLAPTHRMMTVDWNYRSPYGIIFAKNPSRKMKNFTKILRQTVAQYANH</sequence>
<dbReference type="PROSITE" id="PS50931">
    <property type="entry name" value="HTH_LYSR"/>
    <property type="match status" value="1"/>
</dbReference>
<reference evidence="7" key="1">
    <citation type="journal article" date="2019" name="Int. J. Syst. Evol. Microbiol.">
        <title>The Global Catalogue of Microorganisms (GCM) 10K type strain sequencing project: providing services to taxonomists for standard genome sequencing and annotation.</title>
        <authorList>
            <consortium name="The Broad Institute Genomics Platform"/>
            <consortium name="The Broad Institute Genome Sequencing Center for Infectious Disease"/>
            <person name="Wu L."/>
            <person name="Ma J."/>
        </authorList>
    </citation>
    <scope>NUCLEOTIDE SEQUENCE [LARGE SCALE GENOMIC DNA]</scope>
    <source>
        <strain evidence="7">CCM 8896</strain>
    </source>
</reference>
<dbReference type="Proteomes" id="UP001597267">
    <property type="component" value="Unassembled WGS sequence"/>
</dbReference>
<dbReference type="InterPro" id="IPR036390">
    <property type="entry name" value="WH_DNA-bd_sf"/>
</dbReference>
<evidence type="ECO:0000256" key="3">
    <source>
        <dbReference type="ARBA" id="ARBA00023125"/>
    </source>
</evidence>
<protein>
    <submittedName>
        <fullName evidence="6">LysR family transcriptional regulator</fullName>
    </submittedName>
</protein>
<proteinExistence type="inferred from homology"/>
<accession>A0ABW4J5K9</accession>
<dbReference type="SUPFAM" id="SSF46785">
    <property type="entry name" value="Winged helix' DNA-binding domain"/>
    <property type="match status" value="1"/>
</dbReference>
<keyword evidence="7" id="KW-1185">Reference proteome</keyword>
<evidence type="ECO:0000256" key="4">
    <source>
        <dbReference type="ARBA" id="ARBA00023163"/>
    </source>
</evidence>
<organism evidence="6 7">
    <name type="scientific">Agrilactobacillus yilanensis</name>
    <dbReference type="NCBI Taxonomy" id="2485997"/>
    <lineage>
        <taxon>Bacteria</taxon>
        <taxon>Bacillati</taxon>
        <taxon>Bacillota</taxon>
        <taxon>Bacilli</taxon>
        <taxon>Lactobacillales</taxon>
        <taxon>Lactobacillaceae</taxon>
        <taxon>Agrilactobacillus</taxon>
    </lineage>
</organism>
<dbReference type="PANTHER" id="PTHR30346:SF17">
    <property type="entry name" value="LYSR FAMILY TRANSCRIPTIONAL REGULATOR"/>
    <property type="match status" value="1"/>
</dbReference>
<dbReference type="InterPro" id="IPR000847">
    <property type="entry name" value="LysR_HTH_N"/>
</dbReference>
<dbReference type="Gene3D" id="1.10.10.10">
    <property type="entry name" value="Winged helix-like DNA-binding domain superfamily/Winged helix DNA-binding domain"/>
    <property type="match status" value="1"/>
</dbReference>
<dbReference type="Pfam" id="PF00126">
    <property type="entry name" value="HTH_1"/>
    <property type="match status" value="1"/>
</dbReference>
<evidence type="ECO:0000313" key="7">
    <source>
        <dbReference type="Proteomes" id="UP001597267"/>
    </source>
</evidence>
<evidence type="ECO:0000259" key="5">
    <source>
        <dbReference type="PROSITE" id="PS50931"/>
    </source>
</evidence>
<comment type="caution">
    <text evidence="6">The sequence shown here is derived from an EMBL/GenBank/DDBJ whole genome shotgun (WGS) entry which is preliminary data.</text>
</comment>
<feature type="domain" description="HTH lysR-type" evidence="5">
    <location>
        <begin position="1"/>
        <end position="58"/>
    </location>
</feature>
<dbReference type="EMBL" id="JBHTOP010000006">
    <property type="protein sequence ID" value="MFD1671269.1"/>
    <property type="molecule type" value="Genomic_DNA"/>
</dbReference>
<evidence type="ECO:0000313" key="6">
    <source>
        <dbReference type="EMBL" id="MFD1671269.1"/>
    </source>
</evidence>
<name>A0ABW4J5K9_9LACO</name>